<gene>
    <name evidence="6" type="ORF">DU506_02950</name>
</gene>
<accession>A0A368UAP4</accession>
<dbReference type="FunFam" id="3.40.309.10:FF:000009">
    <property type="entry name" value="Aldehyde dehydrogenase A"/>
    <property type="match status" value="1"/>
</dbReference>
<reference evidence="6 7" key="1">
    <citation type="submission" date="2018-07" db="EMBL/GenBank/DDBJ databases">
        <title>Halomonas rutogse sp. nov., isolated from Lake TangqianCo on Tibetan Plateau.</title>
        <authorList>
            <person name="Lu H."/>
            <person name="Xing P."/>
            <person name="Wu Q."/>
        </authorList>
    </citation>
    <scope>NUCLEOTIDE SEQUENCE [LARGE SCALE GENOMIC DNA]</scope>
    <source>
        <strain evidence="6 7">TQ8S</strain>
    </source>
</reference>
<keyword evidence="2 4" id="KW-0560">Oxidoreductase</keyword>
<evidence type="ECO:0000313" key="7">
    <source>
        <dbReference type="Proteomes" id="UP000253204"/>
    </source>
</evidence>
<dbReference type="InterPro" id="IPR016160">
    <property type="entry name" value="Ald_DH_CS_CYS"/>
</dbReference>
<dbReference type="Pfam" id="PF00171">
    <property type="entry name" value="Aldedh"/>
    <property type="match status" value="1"/>
</dbReference>
<keyword evidence="7" id="KW-1185">Reference proteome</keyword>
<dbReference type="InterPro" id="IPR016162">
    <property type="entry name" value="Ald_DH_N"/>
</dbReference>
<evidence type="ECO:0000256" key="2">
    <source>
        <dbReference type="ARBA" id="ARBA00023002"/>
    </source>
</evidence>
<dbReference type="PANTHER" id="PTHR11699">
    <property type="entry name" value="ALDEHYDE DEHYDROGENASE-RELATED"/>
    <property type="match status" value="1"/>
</dbReference>
<dbReference type="Gene3D" id="3.40.605.10">
    <property type="entry name" value="Aldehyde Dehydrogenase, Chain A, domain 1"/>
    <property type="match status" value="1"/>
</dbReference>
<dbReference type="InterPro" id="IPR016161">
    <property type="entry name" value="Ald_DH/histidinol_DH"/>
</dbReference>
<dbReference type="EMBL" id="QPIJ01000003">
    <property type="protein sequence ID" value="RCV93292.1"/>
    <property type="molecule type" value="Genomic_DNA"/>
</dbReference>
<dbReference type="InterPro" id="IPR015590">
    <property type="entry name" value="Aldehyde_DH_dom"/>
</dbReference>
<dbReference type="PROSITE" id="PS00687">
    <property type="entry name" value="ALDEHYDE_DEHYDR_GLU"/>
    <property type="match status" value="1"/>
</dbReference>
<name>A0A368UAP4_9GAMM</name>
<comment type="similarity">
    <text evidence="1 4">Belongs to the aldehyde dehydrogenase family.</text>
</comment>
<dbReference type="Proteomes" id="UP000253204">
    <property type="component" value="Unassembled WGS sequence"/>
</dbReference>
<proteinExistence type="inferred from homology"/>
<organism evidence="6 7">
    <name type="scientific">Vreelandella rituensis</name>
    <dbReference type="NCBI Taxonomy" id="2282306"/>
    <lineage>
        <taxon>Bacteria</taxon>
        <taxon>Pseudomonadati</taxon>
        <taxon>Pseudomonadota</taxon>
        <taxon>Gammaproteobacteria</taxon>
        <taxon>Oceanospirillales</taxon>
        <taxon>Halomonadaceae</taxon>
        <taxon>Vreelandella</taxon>
    </lineage>
</organism>
<dbReference type="FunFam" id="3.40.605.10:FF:000007">
    <property type="entry name" value="NAD/NADP-dependent betaine aldehyde dehydrogenase"/>
    <property type="match status" value="1"/>
</dbReference>
<dbReference type="SUPFAM" id="SSF53720">
    <property type="entry name" value="ALDH-like"/>
    <property type="match status" value="1"/>
</dbReference>
<evidence type="ECO:0000256" key="4">
    <source>
        <dbReference type="RuleBase" id="RU003345"/>
    </source>
</evidence>
<dbReference type="InterPro" id="IPR016163">
    <property type="entry name" value="Ald_DH_C"/>
</dbReference>
<comment type="caution">
    <text evidence="6">The sequence shown here is derived from an EMBL/GenBank/DDBJ whole genome shotgun (WGS) entry which is preliminary data.</text>
</comment>
<dbReference type="GO" id="GO:0016620">
    <property type="term" value="F:oxidoreductase activity, acting on the aldehyde or oxo group of donors, NAD or NADP as acceptor"/>
    <property type="evidence" value="ECO:0007669"/>
    <property type="project" value="InterPro"/>
</dbReference>
<dbReference type="RefSeq" id="WP_114485469.1">
    <property type="nucleotide sequence ID" value="NZ_CBCSHM010000025.1"/>
</dbReference>
<dbReference type="OrthoDB" id="9812625at2"/>
<evidence type="ECO:0000313" key="6">
    <source>
        <dbReference type="EMBL" id="RCV93292.1"/>
    </source>
</evidence>
<feature type="active site" evidence="3">
    <location>
        <position position="271"/>
    </location>
</feature>
<dbReference type="PROSITE" id="PS00070">
    <property type="entry name" value="ALDEHYDE_DEHYDR_CYS"/>
    <property type="match status" value="1"/>
</dbReference>
<evidence type="ECO:0000256" key="3">
    <source>
        <dbReference type="PROSITE-ProRule" id="PRU10007"/>
    </source>
</evidence>
<evidence type="ECO:0000256" key="1">
    <source>
        <dbReference type="ARBA" id="ARBA00009986"/>
    </source>
</evidence>
<dbReference type="InterPro" id="IPR029510">
    <property type="entry name" value="Ald_DH_CS_GLU"/>
</dbReference>
<evidence type="ECO:0000259" key="5">
    <source>
        <dbReference type="Pfam" id="PF00171"/>
    </source>
</evidence>
<dbReference type="Gene3D" id="3.40.309.10">
    <property type="entry name" value="Aldehyde Dehydrogenase, Chain A, domain 2"/>
    <property type="match status" value="1"/>
</dbReference>
<protein>
    <submittedName>
        <fullName evidence="6">Aldehyde dehydrogenase family protein</fullName>
    </submittedName>
</protein>
<dbReference type="AlphaFoldDB" id="A0A368UAP4"/>
<feature type="domain" description="Aldehyde dehydrogenase" evidence="5">
    <location>
        <begin position="29"/>
        <end position="494"/>
    </location>
</feature>
<sequence length="498" mass="53638">MNDVSIERLPEVEAFLKRATGSYIDGNFIAGAERKVDVFNPATGEALSQVGLADEAIVDRAVSVAKATFDSKKWRGMKPAQRERILLKFADLLENNSEEFAQIETLNQGKSINITRALDVGYSVDFMRYMAGWTTKVEGKTVDVSIGMPEGAEFNAYTIRQPVGVVAGIVPWNFPLMIALWKIMPALATGCSVVIKPASETPLSALRLAELAIEAGVPSGVFNVVVGSGSTAGAQLSRHPDVRKVTFTGSTAVGKQIGHAAVDHMAHFALELGGKNPMLVLEDADLDKAVQGALMAGLLNQGQVCAAASRFYVHRSIYDGFCQRLYEAISQMSVGPGMDPTTQLNPLVSKRHQQSVLGYIDKAEQEGARVLRGAEVPDDGGYYVSPIVLADVTQDMTVAREEIFGPVLSLIVFDDVDEALGMVNDSDLGLSASIWTNNLTQAMRLIPEIEAGTVWVNTHVTLDSSLPFGGFKQSGIGREFGREAVESFTEIKSVCIAY</sequence>